<accession>A0A226HIG9</accession>
<organism evidence="1 2">
    <name type="scientific">Flavobacterium hercynium</name>
    <dbReference type="NCBI Taxonomy" id="387094"/>
    <lineage>
        <taxon>Bacteria</taxon>
        <taxon>Pseudomonadati</taxon>
        <taxon>Bacteroidota</taxon>
        <taxon>Flavobacteriia</taxon>
        <taxon>Flavobacteriales</taxon>
        <taxon>Flavobacteriaceae</taxon>
        <taxon>Flavobacterium</taxon>
    </lineage>
</organism>
<evidence type="ECO:0000313" key="1">
    <source>
        <dbReference type="EMBL" id="OXA93965.1"/>
    </source>
</evidence>
<gene>
    <name evidence="1" type="ORF">B0A66_05540</name>
</gene>
<dbReference type="Proteomes" id="UP000198345">
    <property type="component" value="Unassembled WGS sequence"/>
</dbReference>
<protein>
    <submittedName>
        <fullName evidence="1">Uncharacterized protein</fullName>
    </submittedName>
</protein>
<sequence length="203" mass="24066">MDRVRNYNIISQRFVTESYDIPFVETNCRNGSKYDVFIEVFDTDFTKSFFEYFNIFNLYAIYIVDEGDDSSYFNLNIISKYNNYGKDIVVVKAELNFFMNIEYNNRTVVATPYFFKSDNFEELKVEEVLNDALYWKEIVIGSFRKNIVKIDILKLLENVEIKSAIKFYTDRTEANIEDILRLKQDALDTNAEYISKIEVSLNK</sequence>
<reference evidence="1 2" key="1">
    <citation type="submission" date="2016-11" db="EMBL/GenBank/DDBJ databases">
        <title>Whole genomes of Flavobacteriaceae.</title>
        <authorList>
            <person name="Stine C."/>
            <person name="Li C."/>
            <person name="Tadesse D."/>
        </authorList>
    </citation>
    <scope>NUCLEOTIDE SEQUENCE [LARGE SCALE GENOMIC DNA]</scope>
    <source>
        <strain evidence="1 2">DSM 18292</strain>
    </source>
</reference>
<dbReference type="OrthoDB" id="1343965at2"/>
<evidence type="ECO:0000313" key="2">
    <source>
        <dbReference type="Proteomes" id="UP000198345"/>
    </source>
</evidence>
<keyword evidence="2" id="KW-1185">Reference proteome</keyword>
<proteinExistence type="predicted"/>
<comment type="caution">
    <text evidence="1">The sequence shown here is derived from an EMBL/GenBank/DDBJ whole genome shotgun (WGS) entry which is preliminary data.</text>
</comment>
<dbReference type="RefSeq" id="WP_089048862.1">
    <property type="nucleotide sequence ID" value="NZ_FXTV01000023.1"/>
</dbReference>
<dbReference type="EMBL" id="MUGW01000011">
    <property type="protein sequence ID" value="OXA93965.1"/>
    <property type="molecule type" value="Genomic_DNA"/>
</dbReference>
<dbReference type="AlphaFoldDB" id="A0A226HIG9"/>
<name>A0A226HIG9_9FLAO</name>